<evidence type="ECO:0000259" key="8">
    <source>
        <dbReference type="PROSITE" id="PS50166"/>
    </source>
</evidence>
<comment type="similarity">
    <text evidence="3">Belongs to the exportin family.</text>
</comment>
<evidence type="ECO:0000256" key="2">
    <source>
        <dbReference type="ARBA" id="ARBA00004496"/>
    </source>
</evidence>
<name>A0A5A8C0N5_CAFRO</name>
<keyword evidence="6" id="KW-0653">Protein transport</keyword>
<comment type="subcellular location">
    <subcellularLocation>
        <location evidence="2">Cytoplasm</location>
    </subcellularLocation>
    <subcellularLocation>
        <location evidence="1">Nucleus</location>
    </subcellularLocation>
</comment>
<dbReference type="Gene3D" id="3.90.550.10">
    <property type="entry name" value="Spore Coat Polysaccharide Biosynthesis Protein SpsA, Chain A"/>
    <property type="match status" value="1"/>
</dbReference>
<evidence type="ECO:0000256" key="5">
    <source>
        <dbReference type="ARBA" id="ARBA00022490"/>
    </source>
</evidence>
<dbReference type="PANTHER" id="PTHR12596:SF1">
    <property type="entry name" value="EXPORTIN-4"/>
    <property type="match status" value="1"/>
</dbReference>
<dbReference type="Pfam" id="PF13692">
    <property type="entry name" value="Glyco_trans_1_4"/>
    <property type="match status" value="1"/>
</dbReference>
<evidence type="ECO:0000256" key="6">
    <source>
        <dbReference type="ARBA" id="ARBA00022927"/>
    </source>
</evidence>
<dbReference type="EMBL" id="VLTL01000322">
    <property type="protein sequence ID" value="KAA0146119.1"/>
    <property type="molecule type" value="Genomic_DNA"/>
</dbReference>
<protein>
    <recommendedName>
        <fullName evidence="8">Importin N-terminal domain-containing protein</fullName>
    </recommendedName>
</protein>
<feature type="domain" description="Importin N-terminal" evidence="8">
    <location>
        <begin position="27"/>
        <end position="93"/>
    </location>
</feature>
<dbReference type="Gene3D" id="1.25.10.10">
    <property type="entry name" value="Leucine-rich Repeat Variant"/>
    <property type="match status" value="1"/>
</dbReference>
<dbReference type="GO" id="GO:0005049">
    <property type="term" value="F:nuclear export signal receptor activity"/>
    <property type="evidence" value="ECO:0007669"/>
    <property type="project" value="InterPro"/>
</dbReference>
<gene>
    <name evidence="9" type="ORF">FNF28_07721</name>
</gene>
<dbReference type="GO" id="GO:0031267">
    <property type="term" value="F:small GTPase binding"/>
    <property type="evidence" value="ECO:0007669"/>
    <property type="project" value="InterPro"/>
</dbReference>
<dbReference type="GO" id="GO:0006611">
    <property type="term" value="P:protein export from nucleus"/>
    <property type="evidence" value="ECO:0007669"/>
    <property type="project" value="TreeGrafter"/>
</dbReference>
<sequence>MAADSEMFEAAVAALHGGSAPDAVARAASWIRELSSRVEALSVARSAIESGRTPETRTMGCALLRDSSSRLWDVVPPEVRDGLRSWMLHMLGDVASRESSIEERRALAHAAAVIWKRAWRGDAEGVRATLWRRAAELQRAGPHGQLMCALVVRAVVDEMGGRRQTRMGVTRADHDAAAAAFASRGGLAACAELATQGLTAARTAAAGAAGAAGGGPGGAHGPSGPAAAPAWACHCVAENAAALRQAVAASAWAAGAAHRPSSAVALADEEATVAAAVGSAMAATLLDGRLVAEASEAFTWAREARADAAAAELMRLLGALANVSGGSFDRVGRACAGTHVGTLARLLCFAVHRPDGPASTSAGAAATAAGAATPAAAESRAGALAAAAAALRCQAAAALARLAAAAGFAFWHDASAQASSNGQSDPLALLLAAHGTVLALQQRQAAALAAALSSGAQVAADSHRDAYESTSTAAASLLAAWASLVADATRLAATAEPRAAGTKARAAAGAEATRGAGILASPAAAQLVACCGKVYAAAADCRMACADALVRCGDDDEDPFGDDSVQEEEMQSLACVGRACPAEAAAYARRVLETAAERCAALAAAAAGASGPVPEADAAAAHEALTWALAFAANLLADSGRGETPAVPPTLAAVSAAAASPEGCPLVQLVASTTRVAEREAMRSGVGAAAAAALSPAVAAASLQALRRVAGTYFFVQPSPTMALRAAFGAGRDGSGGPRRACVGMVMAVAAAEWTGLHTALEGGVRVRMLELAGQSPRAAARLASAAAALALDPSKAAADGAGQSFARLAAPTLARVAGCVAAGNRGIEDEAARGARFASSLGLLDAWASAAFASELSHEVEAAMRCLTRFVVASGAPPEWHLHVVGRHLAGVAAAVSTHGALSVVATVALGFSASIVDAILPELPAGHTAALAPHLRATFEALTSSAAGPRPADSDGSETVSSMLSLLRAVTSKSRMDMATAPSTAAEDDAAARGLAEAALAGMLAAAVWCNEERLACPDIALTAGSTLGSAVDEFSAQLVAAEAGVQRAIVLTLATGAKNPSEQVAVACVRALTALVEALALRQAPALSSLLAGLPAVALTRALADFESAALASATGHLLVASARALPAEQLPGCEFLIVSGIPLGDAGGGQRSAQLARAFAHRFCTVHFVYIFPSASFENQGTTFVTGVSGLAVQQMQLSPAVATDLVPSLSRGARVIIEVPHRDVIPVVEAARRHKTQVVVEILDDWFDKALGGDWFNKADLVRILNSADRVVATALALQRQAQAYFAGQVEYLPNAANELEFRPAAFREAELALPGDWPPGASRVALYFGSLYGSWLRWDFIHEAAKVCPDTEFVIIGDASQQVKDMNKDFRNVHLIGLKQHSELTAYVQAATVGLLPFAPGPLLETISPVKVFEYGFAGLPVVATFSEELKGLPFIHQAKDAHQFASLACSELPAPSSDDLSTTLQQYSWGRVADAMMQDHKLQHAFVVIILCHNNGDFIGRMVRSALKHGATKTTMQVIVVDTASTDESPQVLADLKAELGITVVQIDSPGCSAGRNAGLAAINLPGFVPSRVLVSFFDSDMLITSASWMYETEAIHLSNPRLGAIGWAAGWFNPDLPYDTVVYGLPRRGANSETDKLGFRVSVGYLGSGGMVAKLSALMDTPGFDERFFPAGFEDTDLSFALREAGYFIAYREFGGVLHEAHKTTARIHSEAKLDYDDLLRKNGKLFRSKWKNRPQYFSAG</sequence>
<dbReference type="InterPro" id="IPR044189">
    <property type="entry name" value="XPO4/7-like"/>
</dbReference>
<evidence type="ECO:0000256" key="3">
    <source>
        <dbReference type="ARBA" id="ARBA00009466"/>
    </source>
</evidence>
<evidence type="ECO:0000313" key="9">
    <source>
        <dbReference type="EMBL" id="KAA0146119.1"/>
    </source>
</evidence>
<evidence type="ECO:0000256" key="7">
    <source>
        <dbReference type="ARBA" id="ARBA00023242"/>
    </source>
</evidence>
<organism evidence="9 10">
    <name type="scientific">Cafeteria roenbergensis</name>
    <name type="common">Marine flagellate</name>
    <dbReference type="NCBI Taxonomy" id="33653"/>
    <lineage>
        <taxon>Eukaryota</taxon>
        <taxon>Sar</taxon>
        <taxon>Stramenopiles</taxon>
        <taxon>Bigyra</taxon>
        <taxon>Opalozoa</taxon>
        <taxon>Bicosoecida</taxon>
        <taxon>Cafeteriaceae</taxon>
        <taxon>Cafeteria</taxon>
    </lineage>
</organism>
<evidence type="ECO:0000313" key="10">
    <source>
        <dbReference type="Proteomes" id="UP000324907"/>
    </source>
</evidence>
<dbReference type="InterPro" id="IPR011989">
    <property type="entry name" value="ARM-like"/>
</dbReference>
<dbReference type="Pfam" id="PF00535">
    <property type="entry name" value="Glycos_transf_2"/>
    <property type="match status" value="1"/>
</dbReference>
<evidence type="ECO:0000256" key="4">
    <source>
        <dbReference type="ARBA" id="ARBA00022448"/>
    </source>
</evidence>
<dbReference type="PANTHER" id="PTHR12596">
    <property type="entry name" value="EXPORTIN 4,7-RELATED"/>
    <property type="match status" value="1"/>
</dbReference>
<keyword evidence="4" id="KW-0813">Transport</keyword>
<dbReference type="SUPFAM" id="SSF53448">
    <property type="entry name" value="Nucleotide-diphospho-sugar transferases"/>
    <property type="match status" value="1"/>
</dbReference>
<reference evidence="9 10" key="1">
    <citation type="submission" date="2019-07" db="EMBL/GenBank/DDBJ databases">
        <title>Genomes of Cafeteria roenbergensis.</title>
        <authorList>
            <person name="Fischer M.G."/>
            <person name="Hackl T."/>
            <person name="Roman M."/>
        </authorList>
    </citation>
    <scope>NUCLEOTIDE SEQUENCE [LARGE SCALE GENOMIC DNA]</scope>
    <source>
        <strain evidence="9 10">RCC970-E3</strain>
    </source>
</reference>
<dbReference type="GO" id="GO:0005737">
    <property type="term" value="C:cytoplasm"/>
    <property type="evidence" value="ECO:0007669"/>
    <property type="project" value="UniProtKB-SubCell"/>
</dbReference>
<accession>A0A5A8C0N5</accession>
<dbReference type="GO" id="GO:0005643">
    <property type="term" value="C:nuclear pore"/>
    <property type="evidence" value="ECO:0007669"/>
    <property type="project" value="TreeGrafter"/>
</dbReference>
<dbReference type="InterPro" id="IPR001494">
    <property type="entry name" value="Importin-beta_N"/>
</dbReference>
<dbReference type="Gene3D" id="3.40.50.2000">
    <property type="entry name" value="Glycogen Phosphorylase B"/>
    <property type="match status" value="2"/>
</dbReference>
<dbReference type="PROSITE" id="PS50166">
    <property type="entry name" value="IMPORTIN_B_NT"/>
    <property type="match status" value="1"/>
</dbReference>
<evidence type="ECO:0000256" key="1">
    <source>
        <dbReference type="ARBA" id="ARBA00004123"/>
    </source>
</evidence>
<dbReference type="Proteomes" id="UP000324907">
    <property type="component" value="Unassembled WGS sequence"/>
</dbReference>
<dbReference type="InterPro" id="IPR001173">
    <property type="entry name" value="Glyco_trans_2-like"/>
</dbReference>
<dbReference type="SUPFAM" id="SSF53756">
    <property type="entry name" value="UDP-Glycosyltransferase/glycogen phosphorylase"/>
    <property type="match status" value="1"/>
</dbReference>
<dbReference type="CDD" id="cd00761">
    <property type="entry name" value="Glyco_tranf_GTA_type"/>
    <property type="match status" value="1"/>
</dbReference>
<keyword evidence="7" id="KW-0539">Nucleus</keyword>
<keyword evidence="5" id="KW-0963">Cytoplasm</keyword>
<comment type="caution">
    <text evidence="9">The sequence shown here is derived from an EMBL/GenBank/DDBJ whole genome shotgun (WGS) entry which is preliminary data.</text>
</comment>
<proteinExistence type="inferred from homology"/>
<dbReference type="InterPro" id="IPR029044">
    <property type="entry name" value="Nucleotide-diphossugar_trans"/>
</dbReference>